<evidence type="ECO:0000259" key="3">
    <source>
        <dbReference type="Pfam" id="PF09374"/>
    </source>
</evidence>
<feature type="domain" description="TtsA-like Glycoside hydrolase family 108" evidence="2">
    <location>
        <begin position="11"/>
        <end position="95"/>
    </location>
</feature>
<feature type="domain" description="Peptidoglycan binding" evidence="3">
    <location>
        <begin position="99"/>
        <end position="161"/>
    </location>
</feature>
<sequence>MATGNFKASLSRVLVSEGGFVDHPKDPGGATFQGVTQRTYDAYRRGKGLKLRSVRSMTEGERDEIYRRQYWDAVQGDNLPAGVDYVMFDGCTNSGPKQSIKWLQRALGSAYTGAIDGVIGLATLAALNAVDDVAALIGRICDRRLAFLRALDTWPTFGKGWQGRVQNVRRTGTAMAAGHAGEAAYFAAGANVKASIENARKAPSMAAGDAATGGGAGGLTMAGTLQTLQEQLTPFSAAGGWITNLVVALAVGGTLLAVGGIAWRYYAKRKTAQLADALDAVPA</sequence>
<dbReference type="Pfam" id="PF09374">
    <property type="entry name" value="PG_binding_3"/>
    <property type="match status" value="1"/>
</dbReference>
<gene>
    <name evidence="4" type="ORF">GR217_34490</name>
</gene>
<accession>A0AAE4YWX5</accession>
<reference evidence="4 5" key="1">
    <citation type="submission" date="2019-12" db="EMBL/GenBank/DDBJ databases">
        <title>Rhizobium genotypes associated with high levels of biological nitrogen fixation by grain legumes in a temperate-maritime cropping system.</title>
        <authorList>
            <person name="Maluk M."/>
            <person name="Francesc Ferrando Molina F."/>
            <person name="Lopez Del Egido L."/>
            <person name="Lafos M."/>
            <person name="Langarica-Fuentes A."/>
            <person name="Gebre Yohannes G."/>
            <person name="Young M.W."/>
            <person name="Martin P."/>
            <person name="Gantlett R."/>
            <person name="Kenicer G."/>
            <person name="Hawes C."/>
            <person name="Begg G.S."/>
            <person name="Quilliam R.S."/>
            <person name="Squire G.R."/>
            <person name="Poole P.S."/>
            <person name="Young P.W."/>
            <person name="Iannetta P.M."/>
            <person name="James E.K."/>
        </authorList>
    </citation>
    <scope>NUCLEOTIDE SEQUENCE [LARGE SCALE GENOMIC DNA]</scope>
    <source>
        <strain evidence="4 5">JHI985</strain>
    </source>
</reference>
<evidence type="ECO:0000256" key="1">
    <source>
        <dbReference type="SAM" id="Phobius"/>
    </source>
</evidence>
<evidence type="ECO:0000313" key="4">
    <source>
        <dbReference type="EMBL" id="NEI52730.1"/>
    </source>
</evidence>
<dbReference type="CDD" id="cd13926">
    <property type="entry name" value="N-acetylmuramidase_GH108"/>
    <property type="match status" value="1"/>
</dbReference>
<dbReference type="InterPro" id="IPR023346">
    <property type="entry name" value="Lysozyme-like_dom_sf"/>
</dbReference>
<protein>
    <submittedName>
        <fullName evidence="4">N-acetylmuramidase</fullName>
    </submittedName>
</protein>
<dbReference type="SUPFAM" id="SSF53955">
    <property type="entry name" value="Lysozyme-like"/>
    <property type="match status" value="1"/>
</dbReference>
<dbReference type="Pfam" id="PF05838">
    <property type="entry name" value="Glyco_hydro_108"/>
    <property type="match status" value="1"/>
</dbReference>
<evidence type="ECO:0000313" key="5">
    <source>
        <dbReference type="Proteomes" id="UP000661163"/>
    </source>
</evidence>
<dbReference type="InterPro" id="IPR008565">
    <property type="entry name" value="TtsA-like_GH18_dom"/>
</dbReference>
<dbReference type="AlphaFoldDB" id="A0AAE4YWX5"/>
<keyword evidence="1" id="KW-0812">Transmembrane</keyword>
<feature type="transmembrane region" description="Helical" evidence="1">
    <location>
        <begin position="241"/>
        <end position="263"/>
    </location>
</feature>
<dbReference type="InterPro" id="IPR018537">
    <property type="entry name" value="Peptidoglycan-bd_3"/>
</dbReference>
<keyword evidence="1" id="KW-0472">Membrane</keyword>
<keyword evidence="1" id="KW-1133">Transmembrane helix</keyword>
<dbReference type="Proteomes" id="UP000661163">
    <property type="component" value="Unassembled WGS sequence"/>
</dbReference>
<dbReference type="Gene3D" id="1.20.141.10">
    <property type="entry name" value="Chitosanase, subunit A, domain 1"/>
    <property type="match status" value="1"/>
</dbReference>
<evidence type="ECO:0000259" key="2">
    <source>
        <dbReference type="Pfam" id="PF05838"/>
    </source>
</evidence>
<dbReference type="RefSeq" id="WP_164566576.1">
    <property type="nucleotide sequence ID" value="NZ_WUFC01000046.1"/>
</dbReference>
<organism evidence="4 5">
    <name type="scientific">Rhizobium ruizarguesonis</name>
    <dbReference type="NCBI Taxonomy" id="2081791"/>
    <lineage>
        <taxon>Bacteria</taxon>
        <taxon>Pseudomonadati</taxon>
        <taxon>Pseudomonadota</taxon>
        <taxon>Alphaproteobacteria</taxon>
        <taxon>Hyphomicrobiales</taxon>
        <taxon>Rhizobiaceae</taxon>
        <taxon>Rhizobium/Agrobacterium group</taxon>
        <taxon>Rhizobium</taxon>
    </lineage>
</organism>
<name>A0AAE4YWX5_9HYPH</name>
<dbReference type="EMBL" id="WUFC01000046">
    <property type="protein sequence ID" value="NEI52730.1"/>
    <property type="molecule type" value="Genomic_DNA"/>
</dbReference>
<proteinExistence type="predicted"/>
<comment type="caution">
    <text evidence="4">The sequence shown here is derived from an EMBL/GenBank/DDBJ whole genome shotgun (WGS) entry which is preliminary data.</text>
</comment>